<feature type="transmembrane region" description="Helical" evidence="1">
    <location>
        <begin position="67"/>
        <end position="88"/>
    </location>
</feature>
<keyword evidence="1" id="KW-0812">Transmembrane</keyword>
<reference evidence="2 3" key="1">
    <citation type="submission" date="2017-09" db="EMBL/GenBank/DDBJ databases">
        <title>Depth-based differentiation of microbial function through sediment-hosted aquifers and enrichment of novel symbionts in the deep terrestrial subsurface.</title>
        <authorList>
            <person name="Probst A.J."/>
            <person name="Ladd B."/>
            <person name="Jarett J.K."/>
            <person name="Geller-Mcgrath D.E."/>
            <person name="Sieber C.M."/>
            <person name="Emerson J.B."/>
            <person name="Anantharaman K."/>
            <person name="Thomas B.C."/>
            <person name="Malmstrom R."/>
            <person name="Stieglmeier M."/>
            <person name="Klingl A."/>
            <person name="Woyke T."/>
            <person name="Ryan C.M."/>
            <person name="Banfield J.F."/>
        </authorList>
    </citation>
    <scope>NUCLEOTIDE SEQUENCE [LARGE SCALE GENOMIC DNA]</scope>
    <source>
        <strain evidence="2">CG10_big_fil_rev_8_21_14_0_10_32_10</strain>
    </source>
</reference>
<gene>
    <name evidence="2" type="ORF">COV24_04840</name>
</gene>
<evidence type="ECO:0000313" key="3">
    <source>
        <dbReference type="Proteomes" id="UP000230214"/>
    </source>
</evidence>
<dbReference type="EMBL" id="PCXU01000043">
    <property type="protein sequence ID" value="PIR43023.1"/>
    <property type="molecule type" value="Genomic_DNA"/>
</dbReference>
<sequence>MCSTDFASGINSVGAALASIACIMGNLIGSLRNVTIALALLFIIVGGIKFITSSGDPEKAASAKQTVTWAIAAIVLAVAFWILIKIILGDIFGFPGLGGDNIPLYDQLPNP</sequence>
<feature type="transmembrane region" description="Helical" evidence="1">
    <location>
        <begin position="34"/>
        <end position="52"/>
    </location>
</feature>
<dbReference type="AlphaFoldDB" id="A0A2H0R936"/>
<name>A0A2H0R936_UNCKA</name>
<evidence type="ECO:0000313" key="2">
    <source>
        <dbReference type="EMBL" id="PIR43023.1"/>
    </source>
</evidence>
<comment type="caution">
    <text evidence="2">The sequence shown here is derived from an EMBL/GenBank/DDBJ whole genome shotgun (WGS) entry which is preliminary data.</text>
</comment>
<keyword evidence="1" id="KW-1133">Transmembrane helix</keyword>
<proteinExistence type="predicted"/>
<protein>
    <submittedName>
        <fullName evidence="2">Uncharacterized protein</fullName>
    </submittedName>
</protein>
<accession>A0A2H0R936</accession>
<keyword evidence="1" id="KW-0472">Membrane</keyword>
<feature type="transmembrane region" description="Helical" evidence="1">
    <location>
        <begin position="6"/>
        <end position="27"/>
    </location>
</feature>
<evidence type="ECO:0000256" key="1">
    <source>
        <dbReference type="SAM" id="Phobius"/>
    </source>
</evidence>
<dbReference type="Pfam" id="PF18895">
    <property type="entry name" value="T4SS_pilin"/>
    <property type="match status" value="1"/>
</dbReference>
<organism evidence="2 3">
    <name type="scientific">candidate division WWE3 bacterium CG10_big_fil_rev_8_21_14_0_10_32_10</name>
    <dbReference type="NCBI Taxonomy" id="1975090"/>
    <lineage>
        <taxon>Bacteria</taxon>
        <taxon>Katanobacteria</taxon>
    </lineage>
</organism>
<dbReference type="InterPro" id="IPR043993">
    <property type="entry name" value="T4SS_pilin"/>
</dbReference>
<dbReference type="Proteomes" id="UP000230214">
    <property type="component" value="Unassembled WGS sequence"/>
</dbReference>